<name>A0A820P700_9BILA</name>
<comment type="caution">
    <text evidence="1">The sequence shown here is derived from an EMBL/GenBank/DDBJ whole genome shotgun (WGS) entry which is preliminary data.</text>
</comment>
<evidence type="ECO:0000313" key="2">
    <source>
        <dbReference type="Proteomes" id="UP000663844"/>
    </source>
</evidence>
<reference evidence="1" key="1">
    <citation type="submission" date="2021-02" db="EMBL/GenBank/DDBJ databases">
        <authorList>
            <person name="Nowell W R."/>
        </authorList>
    </citation>
    <scope>NUCLEOTIDE SEQUENCE</scope>
</reference>
<dbReference type="EMBL" id="CAJOAZ010025988">
    <property type="protein sequence ID" value="CAF4397314.1"/>
    <property type="molecule type" value="Genomic_DNA"/>
</dbReference>
<organism evidence="1 2">
    <name type="scientific">Adineta steineri</name>
    <dbReference type="NCBI Taxonomy" id="433720"/>
    <lineage>
        <taxon>Eukaryota</taxon>
        <taxon>Metazoa</taxon>
        <taxon>Spiralia</taxon>
        <taxon>Gnathifera</taxon>
        <taxon>Rotifera</taxon>
        <taxon>Eurotatoria</taxon>
        <taxon>Bdelloidea</taxon>
        <taxon>Adinetida</taxon>
        <taxon>Adinetidae</taxon>
        <taxon>Adineta</taxon>
    </lineage>
</organism>
<sequence length="32" mass="3341">LQQSIGAVVNSITVNVISSATATGAKGRRRRE</sequence>
<dbReference type="Proteomes" id="UP000663844">
    <property type="component" value="Unassembled WGS sequence"/>
</dbReference>
<gene>
    <name evidence="1" type="ORF">OXD698_LOCUS51261</name>
</gene>
<dbReference type="AlphaFoldDB" id="A0A820P700"/>
<protein>
    <submittedName>
        <fullName evidence="1">Uncharacterized protein</fullName>
    </submittedName>
</protein>
<feature type="non-terminal residue" evidence="1">
    <location>
        <position position="1"/>
    </location>
</feature>
<evidence type="ECO:0000313" key="1">
    <source>
        <dbReference type="EMBL" id="CAF4397314.1"/>
    </source>
</evidence>
<proteinExistence type="predicted"/>
<accession>A0A820P700</accession>